<dbReference type="Proteomes" id="UP001500782">
    <property type="component" value="Unassembled WGS sequence"/>
</dbReference>
<evidence type="ECO:0000313" key="2">
    <source>
        <dbReference type="EMBL" id="GAA0339492.1"/>
    </source>
</evidence>
<organism evidence="2 3">
    <name type="scientific">Bacillus carboniphilus</name>
    <dbReference type="NCBI Taxonomy" id="86663"/>
    <lineage>
        <taxon>Bacteria</taxon>
        <taxon>Bacillati</taxon>
        <taxon>Bacillota</taxon>
        <taxon>Bacilli</taxon>
        <taxon>Bacillales</taxon>
        <taxon>Bacillaceae</taxon>
        <taxon>Bacillus</taxon>
    </lineage>
</organism>
<accession>A0ABP3G8L9</accession>
<dbReference type="EMBL" id="BAAADJ010000057">
    <property type="protein sequence ID" value="GAA0339492.1"/>
    <property type="molecule type" value="Genomic_DNA"/>
</dbReference>
<keyword evidence="3" id="KW-1185">Reference proteome</keyword>
<reference evidence="3" key="1">
    <citation type="journal article" date="2019" name="Int. J. Syst. Evol. Microbiol.">
        <title>The Global Catalogue of Microorganisms (GCM) 10K type strain sequencing project: providing services to taxonomists for standard genome sequencing and annotation.</title>
        <authorList>
            <consortium name="The Broad Institute Genomics Platform"/>
            <consortium name="The Broad Institute Genome Sequencing Center for Infectious Disease"/>
            <person name="Wu L."/>
            <person name="Ma J."/>
        </authorList>
    </citation>
    <scope>NUCLEOTIDE SEQUENCE [LARGE SCALE GENOMIC DNA]</scope>
    <source>
        <strain evidence="3">JCM 9731</strain>
    </source>
</reference>
<feature type="transmembrane region" description="Helical" evidence="1">
    <location>
        <begin position="90"/>
        <end position="107"/>
    </location>
</feature>
<protein>
    <submittedName>
        <fullName evidence="2">Uncharacterized protein</fullName>
    </submittedName>
</protein>
<name>A0ABP3G8L9_9BACI</name>
<sequence length="147" mass="17147">MKMSFVPKFKKFLAFFLITIIVISVSYLFVFKVSFLPLGYDSVDVQKDRISLQSYNVVGMEKDITTVTFSEKDTWKIGEIEKAIKRLKEFLWLLYFAITISLFFFFYKIRNGIKLWKATLESNIIFAFLIPLPAVISSVNQIQDLIS</sequence>
<proteinExistence type="predicted"/>
<dbReference type="RefSeq" id="WP_343801157.1">
    <property type="nucleotide sequence ID" value="NZ_BAAADJ010000057.1"/>
</dbReference>
<feature type="transmembrane region" description="Helical" evidence="1">
    <location>
        <begin position="12"/>
        <end position="30"/>
    </location>
</feature>
<evidence type="ECO:0000256" key="1">
    <source>
        <dbReference type="SAM" id="Phobius"/>
    </source>
</evidence>
<comment type="caution">
    <text evidence="2">The sequence shown here is derived from an EMBL/GenBank/DDBJ whole genome shotgun (WGS) entry which is preliminary data.</text>
</comment>
<gene>
    <name evidence="2" type="ORF">GCM10008967_32280</name>
</gene>
<keyword evidence="1" id="KW-1133">Transmembrane helix</keyword>
<keyword evidence="1" id="KW-0472">Membrane</keyword>
<keyword evidence="1" id="KW-0812">Transmembrane</keyword>
<evidence type="ECO:0000313" key="3">
    <source>
        <dbReference type="Proteomes" id="UP001500782"/>
    </source>
</evidence>